<dbReference type="RefSeq" id="WP_094406358.1">
    <property type="nucleotide sequence ID" value="NZ_NMVO01000016.1"/>
</dbReference>
<evidence type="ECO:0000256" key="1">
    <source>
        <dbReference type="ARBA" id="ARBA00023015"/>
    </source>
</evidence>
<organism evidence="4 5">
    <name type="scientific">Enemella evansiae</name>
    <dbReference type="NCBI Taxonomy" id="2016499"/>
    <lineage>
        <taxon>Bacteria</taxon>
        <taxon>Bacillati</taxon>
        <taxon>Actinomycetota</taxon>
        <taxon>Actinomycetes</taxon>
        <taxon>Propionibacteriales</taxon>
        <taxon>Propionibacteriaceae</taxon>
        <taxon>Enemella</taxon>
    </lineage>
</organism>
<keyword evidence="2" id="KW-0804">Transcription</keyword>
<dbReference type="InterPro" id="IPR029062">
    <property type="entry name" value="Class_I_gatase-like"/>
</dbReference>
<keyword evidence="5" id="KW-1185">Reference proteome</keyword>
<dbReference type="Gene3D" id="1.10.10.60">
    <property type="entry name" value="Homeodomain-like"/>
    <property type="match status" value="1"/>
</dbReference>
<dbReference type="PROSITE" id="PS01124">
    <property type="entry name" value="HTH_ARAC_FAMILY_2"/>
    <property type="match status" value="1"/>
</dbReference>
<evidence type="ECO:0000313" key="5">
    <source>
        <dbReference type="Proteomes" id="UP000215896"/>
    </source>
</evidence>
<dbReference type="OrthoDB" id="3992151at2"/>
<dbReference type="Pfam" id="PF01965">
    <property type="entry name" value="DJ-1_PfpI"/>
    <property type="match status" value="1"/>
</dbReference>
<sequence>MRTRTVHLVLFEGVQSLDVTGPLEVFAGANQWQTAQGREPAYALTTASLGGERVRTSSGLQITPDRDLTELDPPDLLVVPGGQGTRRPPPALIEWLTRHGSAATRIASVCTGAFLLADAGLLAGRRATTHWSHCDVLAERYPDIRVESDPIYILDGPIATSAGVTSGIDLALALVEQDLGRAAALDIARHLVVFLRRPGNQAQFSVQLANQFAEREPLRELQQWMTEHPEADLSIDALAARANLSPRHFTRAFTAEVGVSPGRYVDQLRLEAARRRLEDSDDDVGTTARHCGFGTPEAMRRAFLRSLGVGPAEYRRRFQTRQIPTTMGNHADRDPVV</sequence>
<dbReference type="Gene3D" id="3.40.50.880">
    <property type="match status" value="1"/>
</dbReference>
<dbReference type="GO" id="GO:0003700">
    <property type="term" value="F:DNA-binding transcription factor activity"/>
    <property type="evidence" value="ECO:0007669"/>
    <property type="project" value="InterPro"/>
</dbReference>
<dbReference type="PANTHER" id="PTHR43130:SF3">
    <property type="entry name" value="HTH-TYPE TRANSCRIPTIONAL REGULATOR RV1931C"/>
    <property type="match status" value="1"/>
</dbReference>
<feature type="domain" description="HTH araC/xylS-type" evidence="3">
    <location>
        <begin position="219"/>
        <end position="317"/>
    </location>
</feature>
<dbReference type="InterPro" id="IPR018060">
    <property type="entry name" value="HTH_AraC"/>
</dbReference>
<dbReference type="InterPro" id="IPR052158">
    <property type="entry name" value="INH-QAR"/>
</dbReference>
<dbReference type="AlphaFoldDB" id="A0A255GCZ9"/>
<dbReference type="SMART" id="SM00342">
    <property type="entry name" value="HTH_ARAC"/>
    <property type="match status" value="1"/>
</dbReference>
<dbReference type="Proteomes" id="UP000215896">
    <property type="component" value="Unassembled WGS sequence"/>
</dbReference>
<dbReference type="InterPro" id="IPR002818">
    <property type="entry name" value="DJ-1/PfpI"/>
</dbReference>
<evidence type="ECO:0000259" key="3">
    <source>
        <dbReference type="PROSITE" id="PS01124"/>
    </source>
</evidence>
<evidence type="ECO:0000313" key="4">
    <source>
        <dbReference type="EMBL" id="OYO10784.1"/>
    </source>
</evidence>
<dbReference type="SUPFAM" id="SSF52317">
    <property type="entry name" value="Class I glutamine amidotransferase-like"/>
    <property type="match status" value="1"/>
</dbReference>
<evidence type="ECO:0000256" key="2">
    <source>
        <dbReference type="ARBA" id="ARBA00023163"/>
    </source>
</evidence>
<gene>
    <name evidence="4" type="ORF">CGZ94_17140</name>
</gene>
<name>A0A255GCZ9_9ACTN</name>
<protein>
    <submittedName>
        <fullName evidence="4">AraC family transcriptional regulator</fullName>
    </submittedName>
</protein>
<proteinExistence type="predicted"/>
<dbReference type="EMBL" id="NMVO01000016">
    <property type="protein sequence ID" value="OYO10784.1"/>
    <property type="molecule type" value="Genomic_DNA"/>
</dbReference>
<reference evidence="4 5" key="1">
    <citation type="submission" date="2017-07" db="EMBL/GenBank/DDBJ databases">
        <title>Draft whole genome sequences of clinical Proprionibacteriaceae strains.</title>
        <authorList>
            <person name="Bernier A.-M."/>
            <person name="Bernard K."/>
            <person name="Domingo M.-C."/>
        </authorList>
    </citation>
    <scope>NUCLEOTIDE SEQUENCE [LARGE SCALE GENOMIC DNA]</scope>
    <source>
        <strain evidence="4 5">NML 030167</strain>
    </source>
</reference>
<keyword evidence="1" id="KW-0805">Transcription regulation</keyword>
<dbReference type="PANTHER" id="PTHR43130">
    <property type="entry name" value="ARAC-FAMILY TRANSCRIPTIONAL REGULATOR"/>
    <property type="match status" value="1"/>
</dbReference>
<comment type="caution">
    <text evidence="4">The sequence shown here is derived from an EMBL/GenBank/DDBJ whole genome shotgun (WGS) entry which is preliminary data.</text>
</comment>
<dbReference type="CDD" id="cd03137">
    <property type="entry name" value="GATase1_AraC_1"/>
    <property type="match status" value="1"/>
</dbReference>
<dbReference type="SUPFAM" id="SSF46689">
    <property type="entry name" value="Homeodomain-like"/>
    <property type="match status" value="2"/>
</dbReference>
<dbReference type="GO" id="GO:0043565">
    <property type="term" value="F:sequence-specific DNA binding"/>
    <property type="evidence" value="ECO:0007669"/>
    <property type="project" value="InterPro"/>
</dbReference>
<dbReference type="InterPro" id="IPR009057">
    <property type="entry name" value="Homeodomain-like_sf"/>
</dbReference>
<accession>A0A255GCZ9</accession>
<dbReference type="Pfam" id="PF12833">
    <property type="entry name" value="HTH_18"/>
    <property type="match status" value="1"/>
</dbReference>